<keyword evidence="3" id="KW-1185">Reference proteome</keyword>
<dbReference type="SUPFAM" id="SSF51735">
    <property type="entry name" value="NAD(P)-binding Rossmann-fold domains"/>
    <property type="match status" value="1"/>
</dbReference>
<dbReference type="InterPro" id="IPR036291">
    <property type="entry name" value="NAD(P)-bd_dom_sf"/>
</dbReference>
<name>A0A6C1B043_9RHOO</name>
<dbReference type="CDD" id="cd08946">
    <property type="entry name" value="SDR_e"/>
    <property type="match status" value="1"/>
</dbReference>
<dbReference type="AlphaFoldDB" id="A0A6C1B043"/>
<gene>
    <name evidence="2" type="ORF">G3580_04560</name>
</gene>
<dbReference type="InterPro" id="IPR050177">
    <property type="entry name" value="Lipid_A_modif_metabolic_enz"/>
</dbReference>
<organism evidence="2 3">
    <name type="scientific">Nitrogeniibacter mangrovi</name>
    <dbReference type="NCBI Taxonomy" id="2016596"/>
    <lineage>
        <taxon>Bacteria</taxon>
        <taxon>Pseudomonadati</taxon>
        <taxon>Pseudomonadota</taxon>
        <taxon>Betaproteobacteria</taxon>
        <taxon>Rhodocyclales</taxon>
        <taxon>Zoogloeaceae</taxon>
        <taxon>Nitrogeniibacter</taxon>
    </lineage>
</organism>
<dbReference type="Pfam" id="PF01370">
    <property type="entry name" value="Epimerase"/>
    <property type="match status" value="1"/>
</dbReference>
<evidence type="ECO:0000313" key="3">
    <source>
        <dbReference type="Proteomes" id="UP000501991"/>
    </source>
</evidence>
<evidence type="ECO:0000313" key="2">
    <source>
        <dbReference type="EMBL" id="QID16976.1"/>
    </source>
</evidence>
<protein>
    <submittedName>
        <fullName evidence="2">NAD(P)-dependent oxidoreductase</fullName>
    </submittedName>
</protein>
<dbReference type="PANTHER" id="PTHR43245">
    <property type="entry name" value="BIFUNCTIONAL POLYMYXIN RESISTANCE PROTEIN ARNA"/>
    <property type="match status" value="1"/>
</dbReference>
<sequence>MKSVLITGANGFVGSALVRRLDSEGWHVIPSARKRFDDKTLVLDFESEQFYSQVNCLPRVDAIVHLATKVGFGDQSIDELYVSNVAATAALVSIAKRMGAQFVFSSAALIAGLRTSRIGINSDDRPEIPYMLSKQLGEQLVRASGVSASILRIGGIFGLEGPDHLGINRSIKSVLNGSPPLLHGSGEAVRNYIYVKDVAEAIVYALNNRVEGTHLVAGREPMVVSQMLQTICDVLHPGMKPEQMPGDRGFDQIVEPSPTLPDARSFKAALLDIANEVCQ</sequence>
<dbReference type="EMBL" id="CP048836">
    <property type="protein sequence ID" value="QID16976.1"/>
    <property type="molecule type" value="Genomic_DNA"/>
</dbReference>
<dbReference type="KEGG" id="azq:G3580_04560"/>
<proteinExistence type="predicted"/>
<dbReference type="RefSeq" id="WP_173764142.1">
    <property type="nucleotide sequence ID" value="NZ_CP048836.1"/>
</dbReference>
<dbReference type="Gene3D" id="3.40.50.720">
    <property type="entry name" value="NAD(P)-binding Rossmann-like Domain"/>
    <property type="match status" value="1"/>
</dbReference>
<dbReference type="Proteomes" id="UP000501991">
    <property type="component" value="Chromosome"/>
</dbReference>
<dbReference type="InterPro" id="IPR001509">
    <property type="entry name" value="Epimerase_deHydtase"/>
</dbReference>
<feature type="domain" description="NAD-dependent epimerase/dehydratase" evidence="1">
    <location>
        <begin position="4"/>
        <end position="215"/>
    </location>
</feature>
<reference evidence="2 3" key="1">
    <citation type="submission" date="2020-02" db="EMBL/GenBank/DDBJ databases">
        <title>Nitrogenibacter mangrovi gen. nov., sp. nov. isolated from mangrove sediment, a denitrifying betaproteobacterium.</title>
        <authorList>
            <person name="Liao H."/>
            <person name="Tian Y."/>
        </authorList>
    </citation>
    <scope>NUCLEOTIDE SEQUENCE [LARGE SCALE GENOMIC DNA]</scope>
    <source>
        <strain evidence="2 3">M9-3-2</strain>
    </source>
</reference>
<accession>A0A6C1B043</accession>
<evidence type="ECO:0000259" key="1">
    <source>
        <dbReference type="Pfam" id="PF01370"/>
    </source>
</evidence>